<evidence type="ECO:0000313" key="8">
    <source>
        <dbReference type="EMBL" id="CAB4718232.1"/>
    </source>
</evidence>
<sequence length="269" mass="28919">MFKSFKALLVAAHFQPTVFVTAVSFLLARELWWEGPAYIIAVGVFFGQLVVGFTNDLNDFADDSKHNRVEKPLVAGSLTKTLLRKAIWVSLAFAIVLNLFGPLGIKGGLIYLFGIGCGVTYNFYLKSTPLSPLPYFLAFAALPASIVVATDRTPPLWLLGAGALLGVAAHFANVIKDLKEDVESGIRGLPQILGEKNSRAVTAFILILTTIILTQVIENILTLAIGLLGSLFLLFGGKRFVFPAIMLVSLLNVLLLIAAASVEIGSKSL</sequence>
<dbReference type="Pfam" id="PF01040">
    <property type="entry name" value="UbiA"/>
    <property type="match status" value="1"/>
</dbReference>
<name>A0A6J6WHW3_9ZZZZ</name>
<keyword evidence="3 5" id="KW-1133">Transmembrane helix</keyword>
<protein>
    <submittedName>
        <fullName evidence="9">Unannotated protein</fullName>
    </submittedName>
</protein>
<feature type="transmembrane region" description="Helical" evidence="5">
    <location>
        <begin position="201"/>
        <end position="234"/>
    </location>
</feature>
<evidence type="ECO:0000256" key="3">
    <source>
        <dbReference type="ARBA" id="ARBA00022989"/>
    </source>
</evidence>
<evidence type="ECO:0000313" key="9">
    <source>
        <dbReference type="EMBL" id="CAB4784280.1"/>
    </source>
</evidence>
<dbReference type="EMBL" id="CAEZUJ010000018">
    <property type="protein sequence ID" value="CAB4598459.1"/>
    <property type="molecule type" value="Genomic_DNA"/>
</dbReference>
<gene>
    <name evidence="6" type="ORF">UFOPK1811_00621</name>
    <name evidence="7" type="ORF">UFOPK2360_00817</name>
    <name evidence="8" type="ORF">UFOPK2659_00473</name>
    <name evidence="9" type="ORF">UFOPK2922_01244</name>
</gene>
<evidence type="ECO:0000313" key="7">
    <source>
        <dbReference type="EMBL" id="CAB4685186.1"/>
    </source>
</evidence>
<keyword evidence="4 5" id="KW-0472">Membrane</keyword>
<dbReference type="EMBL" id="CAEZZS010000074">
    <property type="protein sequence ID" value="CAB4784280.1"/>
    <property type="molecule type" value="Genomic_DNA"/>
</dbReference>
<evidence type="ECO:0000313" key="6">
    <source>
        <dbReference type="EMBL" id="CAB4598459.1"/>
    </source>
</evidence>
<feature type="transmembrane region" description="Helical" evidence="5">
    <location>
        <begin position="132"/>
        <end position="150"/>
    </location>
</feature>
<accession>A0A6J6WHW3</accession>
<dbReference type="EMBL" id="CAEZYJ010000049">
    <property type="protein sequence ID" value="CAB4718232.1"/>
    <property type="molecule type" value="Genomic_DNA"/>
</dbReference>
<organism evidence="9">
    <name type="scientific">freshwater metagenome</name>
    <dbReference type="NCBI Taxonomy" id="449393"/>
    <lineage>
        <taxon>unclassified sequences</taxon>
        <taxon>metagenomes</taxon>
        <taxon>ecological metagenomes</taxon>
    </lineage>
</organism>
<evidence type="ECO:0000256" key="4">
    <source>
        <dbReference type="ARBA" id="ARBA00023136"/>
    </source>
</evidence>
<dbReference type="GO" id="GO:0016020">
    <property type="term" value="C:membrane"/>
    <property type="evidence" value="ECO:0007669"/>
    <property type="project" value="UniProtKB-SubCell"/>
</dbReference>
<dbReference type="Gene3D" id="1.10.357.140">
    <property type="entry name" value="UbiA prenyltransferase"/>
    <property type="match status" value="1"/>
</dbReference>
<dbReference type="InterPro" id="IPR000537">
    <property type="entry name" value="UbiA_prenyltransferase"/>
</dbReference>
<feature type="transmembrane region" description="Helical" evidence="5">
    <location>
        <begin position="38"/>
        <end position="61"/>
    </location>
</feature>
<dbReference type="EMBL" id="CAEZXH010000044">
    <property type="protein sequence ID" value="CAB4685186.1"/>
    <property type="molecule type" value="Genomic_DNA"/>
</dbReference>
<feature type="transmembrane region" description="Helical" evidence="5">
    <location>
        <begin position="240"/>
        <end position="262"/>
    </location>
</feature>
<dbReference type="AlphaFoldDB" id="A0A6J6WHW3"/>
<evidence type="ECO:0000256" key="5">
    <source>
        <dbReference type="SAM" id="Phobius"/>
    </source>
</evidence>
<reference evidence="9" key="1">
    <citation type="submission" date="2020-05" db="EMBL/GenBank/DDBJ databases">
        <authorList>
            <person name="Chiriac C."/>
            <person name="Salcher M."/>
            <person name="Ghai R."/>
            <person name="Kavagutti S V."/>
        </authorList>
    </citation>
    <scope>NUCLEOTIDE SEQUENCE</scope>
</reference>
<dbReference type="InterPro" id="IPR044878">
    <property type="entry name" value="UbiA_sf"/>
</dbReference>
<proteinExistence type="predicted"/>
<evidence type="ECO:0000256" key="2">
    <source>
        <dbReference type="ARBA" id="ARBA00022692"/>
    </source>
</evidence>
<dbReference type="GO" id="GO:0016765">
    <property type="term" value="F:transferase activity, transferring alkyl or aryl (other than methyl) groups"/>
    <property type="evidence" value="ECO:0007669"/>
    <property type="project" value="InterPro"/>
</dbReference>
<comment type="subcellular location">
    <subcellularLocation>
        <location evidence="1">Membrane</location>
        <topology evidence="1">Multi-pass membrane protein</topology>
    </subcellularLocation>
</comment>
<feature type="transmembrane region" description="Helical" evidence="5">
    <location>
        <begin position="156"/>
        <end position="175"/>
    </location>
</feature>
<keyword evidence="2 5" id="KW-0812">Transmembrane</keyword>
<evidence type="ECO:0000256" key="1">
    <source>
        <dbReference type="ARBA" id="ARBA00004141"/>
    </source>
</evidence>